<dbReference type="GO" id="GO:0000977">
    <property type="term" value="F:RNA polymerase II transcription regulatory region sequence-specific DNA binding"/>
    <property type="evidence" value="ECO:0007669"/>
    <property type="project" value="TreeGrafter"/>
</dbReference>
<dbReference type="PANTHER" id="PTHR12548">
    <property type="entry name" value="TRANSCRIPTION FACTOR DP"/>
    <property type="match status" value="1"/>
</dbReference>
<dbReference type="Proteomes" id="UP000887577">
    <property type="component" value="Unplaced"/>
</dbReference>
<organism evidence="1 2">
    <name type="scientific">Panagrolaimus superbus</name>
    <dbReference type="NCBI Taxonomy" id="310955"/>
    <lineage>
        <taxon>Eukaryota</taxon>
        <taxon>Metazoa</taxon>
        <taxon>Ecdysozoa</taxon>
        <taxon>Nematoda</taxon>
        <taxon>Chromadorea</taxon>
        <taxon>Rhabditida</taxon>
        <taxon>Tylenchina</taxon>
        <taxon>Panagrolaimomorpha</taxon>
        <taxon>Panagrolaimoidea</taxon>
        <taxon>Panagrolaimidae</taxon>
        <taxon>Panagrolaimus</taxon>
    </lineage>
</organism>
<dbReference type="WBParaSite" id="PSU_v2.g20712.t1">
    <property type="protein sequence ID" value="PSU_v2.g20712.t1"/>
    <property type="gene ID" value="PSU_v2.g20712"/>
</dbReference>
<keyword evidence="1" id="KW-1185">Reference proteome</keyword>
<dbReference type="AlphaFoldDB" id="A0A914YMU5"/>
<evidence type="ECO:0000313" key="2">
    <source>
        <dbReference type="WBParaSite" id="PSU_v2.g20712.t1"/>
    </source>
</evidence>
<protein>
    <submittedName>
        <fullName evidence="2">Uncharacterized protein</fullName>
    </submittedName>
</protein>
<dbReference type="InterPro" id="IPR015648">
    <property type="entry name" value="Transcrpt_fac_DP"/>
</dbReference>
<sequence>MNIIEKDKKEIRWVGLPTSLDQECQRYQEEKVARQDSIRKKTEQLQELVIRVSKKTYNVKKRRDVFLGDFKSGTFLNL</sequence>
<dbReference type="GO" id="GO:0005667">
    <property type="term" value="C:transcription regulator complex"/>
    <property type="evidence" value="ECO:0007669"/>
    <property type="project" value="InterPro"/>
</dbReference>
<proteinExistence type="predicted"/>
<dbReference type="GO" id="GO:0051726">
    <property type="term" value="P:regulation of cell cycle"/>
    <property type="evidence" value="ECO:0007669"/>
    <property type="project" value="InterPro"/>
</dbReference>
<reference evidence="2" key="1">
    <citation type="submission" date="2022-11" db="UniProtKB">
        <authorList>
            <consortium name="WormBaseParasite"/>
        </authorList>
    </citation>
    <scope>IDENTIFICATION</scope>
</reference>
<dbReference type="GO" id="GO:0000981">
    <property type="term" value="F:DNA-binding transcription factor activity, RNA polymerase II-specific"/>
    <property type="evidence" value="ECO:0007669"/>
    <property type="project" value="TreeGrafter"/>
</dbReference>
<accession>A0A914YMU5</accession>
<dbReference type="PANTHER" id="PTHR12548:SF9">
    <property type="entry name" value="TRANSCRIPTION FACTOR DP"/>
    <property type="match status" value="1"/>
</dbReference>
<dbReference type="GO" id="GO:0005634">
    <property type="term" value="C:nucleus"/>
    <property type="evidence" value="ECO:0007669"/>
    <property type="project" value="TreeGrafter"/>
</dbReference>
<evidence type="ECO:0000313" key="1">
    <source>
        <dbReference type="Proteomes" id="UP000887577"/>
    </source>
</evidence>
<name>A0A914YMU5_9BILA</name>